<dbReference type="Pfam" id="PF06855">
    <property type="entry name" value="YozE_SAM_like"/>
    <property type="match status" value="1"/>
</dbReference>
<dbReference type="InterPro" id="IPR036806">
    <property type="entry name" value="YozE_SAM-like_sf"/>
</dbReference>
<gene>
    <name evidence="2" type="ordered locus">Clocel_0840</name>
</gene>
<evidence type="ECO:0000313" key="2">
    <source>
        <dbReference type="EMBL" id="ADL50610.1"/>
    </source>
</evidence>
<evidence type="ECO:0000313" key="3">
    <source>
        <dbReference type="Proteomes" id="UP000002730"/>
    </source>
</evidence>
<dbReference type="EMBL" id="CP002160">
    <property type="protein sequence ID" value="ADL50610.1"/>
    <property type="molecule type" value="Genomic_DNA"/>
</dbReference>
<organism evidence="2 3">
    <name type="scientific">Clostridium cellulovorans (strain ATCC 35296 / DSM 3052 / OCM 3 / 743B)</name>
    <dbReference type="NCBI Taxonomy" id="573061"/>
    <lineage>
        <taxon>Bacteria</taxon>
        <taxon>Bacillati</taxon>
        <taxon>Bacillota</taxon>
        <taxon>Clostridia</taxon>
        <taxon>Eubacteriales</taxon>
        <taxon>Clostridiaceae</taxon>
        <taxon>Clostridium</taxon>
    </lineage>
</organism>
<dbReference type="Proteomes" id="UP000002730">
    <property type="component" value="Chromosome"/>
</dbReference>
<dbReference type="OrthoDB" id="2050727at2"/>
<dbReference type="AlphaFoldDB" id="D9SSL3"/>
<dbReference type="SUPFAM" id="SSF140652">
    <property type="entry name" value="YozE-like"/>
    <property type="match status" value="1"/>
</dbReference>
<name>D9SSL3_CLOC7</name>
<reference evidence="2 3" key="1">
    <citation type="submission" date="2010-08" db="EMBL/GenBank/DDBJ databases">
        <title>Complete sequence of Clostridium cellulovorans 743B.</title>
        <authorList>
            <consortium name="US DOE Joint Genome Institute"/>
            <person name="Lucas S."/>
            <person name="Copeland A."/>
            <person name="Lapidus A."/>
            <person name="Cheng J.-F."/>
            <person name="Bruce D."/>
            <person name="Goodwin L."/>
            <person name="Pitluck S."/>
            <person name="Chertkov O."/>
            <person name="Detter J.C."/>
            <person name="Han C."/>
            <person name="Tapia R."/>
            <person name="Land M."/>
            <person name="Hauser L."/>
            <person name="Chang Y.-J."/>
            <person name="Jeffries C."/>
            <person name="Kyrpides N."/>
            <person name="Ivanova N."/>
            <person name="Mikhailova N."/>
            <person name="Hemme C.L."/>
            <person name="Woyke T."/>
        </authorList>
    </citation>
    <scope>NUCLEOTIDE SEQUENCE [LARGE SCALE GENOMIC DNA]</scope>
    <source>
        <strain evidence="3">ATCC 35296 / DSM 3052 / OCM 3 / 743B</strain>
    </source>
</reference>
<dbReference type="Gene3D" id="1.10.150.260">
    <property type="entry name" value="YozE SAM-like"/>
    <property type="match status" value="1"/>
</dbReference>
<evidence type="ECO:0000259" key="1">
    <source>
        <dbReference type="Pfam" id="PF06855"/>
    </source>
</evidence>
<proteinExistence type="predicted"/>
<sequence length="161" mass="19348">MDRDYFDRPERYKDLNEKDKVVLDNWIKSKFEVASSNYTIRSSYGLKHDLNRDTGIYVYNGQFKGAMLAAGFTAVDERMLNWHFKMKERIPNSFYGFCLRRYKYNNSHLGDFTRDMEKAPEFPRESIDKVEIKDYLYKKHACVEAIKAFEKAWMNFEKSRK</sequence>
<dbReference type="KEGG" id="ccb:Clocel_0840"/>
<keyword evidence="3" id="KW-1185">Reference proteome</keyword>
<dbReference type="InterPro" id="IPR023089">
    <property type="entry name" value="YozE_SAM-like"/>
</dbReference>
<accession>D9SSL3</accession>
<dbReference type="RefSeq" id="WP_010076551.1">
    <property type="nucleotide sequence ID" value="NC_014393.1"/>
</dbReference>
<protein>
    <recommendedName>
        <fullName evidence="1">YozE SAM-like domain-containing protein</fullName>
    </recommendedName>
</protein>
<dbReference type="HOGENOM" id="CLU_1554487_0_0_9"/>
<feature type="domain" description="YozE SAM-like" evidence="1">
    <location>
        <begin position="93"/>
        <end position="157"/>
    </location>
</feature>